<keyword evidence="3" id="KW-1185">Reference proteome</keyword>
<feature type="transmembrane region" description="Helical" evidence="1">
    <location>
        <begin position="45"/>
        <end position="68"/>
    </location>
</feature>
<evidence type="ECO:0000313" key="2">
    <source>
        <dbReference type="EMBL" id="RII41079.1"/>
    </source>
</evidence>
<feature type="transmembrane region" description="Helical" evidence="1">
    <location>
        <begin position="12"/>
        <end position="33"/>
    </location>
</feature>
<sequence length="305" mass="30909">MGSRNGAAGDLWIRLGLFAAGYIGLSLVLMLAYRGLSGDTLLGGGSWPVSVFSVLSGVPLLGAAALAWFLPRTAVSAATGAVRPLSRIFVLSGVALGLMVLLSFAFSGISSWSTSSGLAGTVTAPLSRVSSGFVGSLVTCVAVFGVLVPLWRRILSPAWSGMASALTVQAPLLLATLIGAAFAVSSAPGLVGMAFLELLVKAAVWGVLYAGLARLVDGRPWWQAVLLAGLALACVSAAARSLDTALQLLSRGEIGAVGFAGLGWSELALYLVFGWLALSMGRDAARRPSGGAQRSAPAPSPGPAE</sequence>
<feature type="transmembrane region" description="Helical" evidence="1">
    <location>
        <begin position="163"/>
        <end position="184"/>
    </location>
</feature>
<organism evidence="2 3">
    <name type="scientific">Galactobacter valiniphilus</name>
    <dbReference type="NCBI Taxonomy" id="2676122"/>
    <lineage>
        <taxon>Bacteria</taxon>
        <taxon>Bacillati</taxon>
        <taxon>Actinomycetota</taxon>
        <taxon>Actinomycetes</taxon>
        <taxon>Micrococcales</taxon>
        <taxon>Micrococcaceae</taxon>
        <taxon>Galactobacter</taxon>
    </lineage>
</organism>
<dbReference type="RefSeq" id="WP_119425863.1">
    <property type="nucleotide sequence ID" value="NZ_QQXK01000038.1"/>
</dbReference>
<dbReference type="EMBL" id="QQXK01000038">
    <property type="protein sequence ID" value="RII41079.1"/>
    <property type="molecule type" value="Genomic_DNA"/>
</dbReference>
<feature type="transmembrane region" description="Helical" evidence="1">
    <location>
        <begin position="224"/>
        <end position="242"/>
    </location>
</feature>
<feature type="transmembrane region" description="Helical" evidence="1">
    <location>
        <begin position="88"/>
        <end position="109"/>
    </location>
</feature>
<feature type="transmembrane region" description="Helical" evidence="1">
    <location>
        <begin position="190"/>
        <end position="212"/>
    </location>
</feature>
<name>A0A399JA62_9MICC</name>
<evidence type="ECO:0000313" key="3">
    <source>
        <dbReference type="Proteomes" id="UP000265419"/>
    </source>
</evidence>
<keyword evidence="1" id="KW-0812">Transmembrane</keyword>
<proteinExistence type="predicted"/>
<gene>
    <name evidence="2" type="ORF">DWB68_14650</name>
</gene>
<reference evidence="2 3" key="1">
    <citation type="submission" date="2018-07" db="EMBL/GenBank/DDBJ databases">
        <title>Arthrobacter sp. nov., isolated from raw cow's milk with high bacterial count.</title>
        <authorList>
            <person name="Hahne J."/>
            <person name="Isele D."/>
            <person name="Lipski A."/>
        </authorList>
    </citation>
    <scope>NUCLEOTIDE SEQUENCE [LARGE SCALE GENOMIC DNA]</scope>
    <source>
        <strain evidence="2 3">JZ R-35</strain>
    </source>
</reference>
<comment type="caution">
    <text evidence="2">The sequence shown here is derived from an EMBL/GenBank/DDBJ whole genome shotgun (WGS) entry which is preliminary data.</text>
</comment>
<protein>
    <submittedName>
        <fullName evidence="2">Uncharacterized protein</fullName>
    </submittedName>
</protein>
<feature type="transmembrane region" description="Helical" evidence="1">
    <location>
        <begin position="129"/>
        <end position="151"/>
    </location>
</feature>
<keyword evidence="1" id="KW-1133">Transmembrane helix</keyword>
<evidence type="ECO:0000256" key="1">
    <source>
        <dbReference type="SAM" id="Phobius"/>
    </source>
</evidence>
<keyword evidence="1" id="KW-0472">Membrane</keyword>
<dbReference type="AlphaFoldDB" id="A0A399JA62"/>
<accession>A0A399JA62</accession>
<feature type="transmembrane region" description="Helical" evidence="1">
    <location>
        <begin position="254"/>
        <end position="278"/>
    </location>
</feature>
<dbReference type="Proteomes" id="UP000265419">
    <property type="component" value="Unassembled WGS sequence"/>
</dbReference>